<evidence type="ECO:0000256" key="2">
    <source>
        <dbReference type="ARBA" id="ARBA00022645"/>
    </source>
</evidence>
<evidence type="ECO:0000259" key="6">
    <source>
        <dbReference type="Pfam" id="PF00905"/>
    </source>
</evidence>
<keyword evidence="2" id="KW-0378">Hydrolase</keyword>
<evidence type="ECO:0000256" key="1">
    <source>
        <dbReference type="ARBA" id="ARBA00004370"/>
    </source>
</evidence>
<dbReference type="InterPro" id="IPR050515">
    <property type="entry name" value="Beta-lactam/transpept"/>
</dbReference>
<comment type="caution">
    <text evidence="8">The sequence shown here is derived from an EMBL/GenBank/DDBJ whole genome shotgun (WGS) entry which is preliminary data.</text>
</comment>
<comment type="subcellular location">
    <subcellularLocation>
        <location evidence="1">Membrane</location>
    </subcellularLocation>
</comment>
<feature type="region of interest" description="Disordered" evidence="4">
    <location>
        <begin position="456"/>
        <end position="477"/>
    </location>
</feature>
<dbReference type="EMBL" id="JBDIZK010000002">
    <property type="protein sequence ID" value="MEN3746125.1"/>
    <property type="molecule type" value="Genomic_DNA"/>
</dbReference>
<dbReference type="Pfam" id="PF00905">
    <property type="entry name" value="Transpeptidase"/>
    <property type="match status" value="1"/>
</dbReference>
<dbReference type="PANTHER" id="PTHR30627:SF1">
    <property type="entry name" value="PEPTIDOGLYCAN D,D-TRANSPEPTIDASE FTSI"/>
    <property type="match status" value="1"/>
</dbReference>
<dbReference type="SUPFAM" id="SSF56601">
    <property type="entry name" value="beta-lactamase/transpeptidase-like"/>
    <property type="match status" value="1"/>
</dbReference>
<protein>
    <submittedName>
        <fullName evidence="8">Penicillin-binding protein 2</fullName>
    </submittedName>
</protein>
<dbReference type="InterPro" id="IPR036138">
    <property type="entry name" value="PBP_dimer_sf"/>
</dbReference>
<dbReference type="Gene3D" id="3.40.710.10">
    <property type="entry name" value="DD-peptidase/beta-lactamase superfamily"/>
    <property type="match status" value="1"/>
</dbReference>
<dbReference type="Gene3D" id="3.30.450.330">
    <property type="match status" value="1"/>
</dbReference>
<keyword evidence="2" id="KW-0121">Carboxypeptidase</keyword>
<dbReference type="SUPFAM" id="SSF56519">
    <property type="entry name" value="Penicillin binding protein dimerisation domain"/>
    <property type="match status" value="1"/>
</dbReference>
<organism evidence="8 9">
    <name type="scientific">Sphingomonas rustica</name>
    <dbReference type="NCBI Taxonomy" id="3103142"/>
    <lineage>
        <taxon>Bacteria</taxon>
        <taxon>Pseudomonadati</taxon>
        <taxon>Pseudomonadota</taxon>
        <taxon>Alphaproteobacteria</taxon>
        <taxon>Sphingomonadales</taxon>
        <taxon>Sphingomonadaceae</taxon>
        <taxon>Sphingomonas</taxon>
    </lineage>
</organism>
<dbReference type="Pfam" id="PF03717">
    <property type="entry name" value="PBP_dimer"/>
    <property type="match status" value="1"/>
</dbReference>
<evidence type="ECO:0000259" key="7">
    <source>
        <dbReference type="Pfam" id="PF03717"/>
    </source>
</evidence>
<evidence type="ECO:0000256" key="4">
    <source>
        <dbReference type="SAM" id="MobiDB-lite"/>
    </source>
</evidence>
<keyword evidence="3 5" id="KW-0472">Membrane</keyword>
<dbReference type="InterPro" id="IPR001460">
    <property type="entry name" value="PCN-bd_Tpept"/>
</dbReference>
<gene>
    <name evidence="8" type="ORF">TPR58_03015</name>
</gene>
<evidence type="ECO:0000313" key="8">
    <source>
        <dbReference type="EMBL" id="MEN3746125.1"/>
    </source>
</evidence>
<keyword evidence="9" id="KW-1185">Reference proteome</keyword>
<name>A0ABV0B7T3_9SPHN</name>
<keyword evidence="5" id="KW-1133">Transmembrane helix</keyword>
<evidence type="ECO:0000256" key="3">
    <source>
        <dbReference type="ARBA" id="ARBA00023136"/>
    </source>
</evidence>
<sequence length="565" mass="60520">MTVILAPSARSRGSGEARQSVVAIAQVRLVVLALIFSAAVLFVIGRLAWLAFAASPAIAANTADRLLPARGDIVDRNGEPLARTIDGWSIAIHPNQVIGNKADLAKQLATLIPERSEGQYYALLNSGGSFAWLRRRARPELVKTVNALGEPGIEMMREPDRLYPQGGLAAHVLGYVKSDGHGGIGMEKTLDARLNSHEGRAVPTALALDLRVQAALENELGSAMVSLQAKGAAGVIMDVDTGEIVAMVSLPSFNPNAIGTAAPANNVTQSRYELGSAFKPIAMAAAIESGTVTSMARRFDAIEPVRIGRFSIKDDHPQRRFLNIPETLIYSSNIATARIADLMGREPLEKIFRDLQFDKPLDIGIERWGTLWPRDWGRSTTMTTAFGHGIAVTPMHLACAYATLVNGGVWHDPTLMKVDPAKRGAGRRVISEATSKQMRELLRLIVTNGTGRNADAPGFRVGGKTGTAEKPGASGYSRSENVSTFAAAFPMDKPRYVVLTMLDSPIGNAQTFGQRTAGYTAAPVVKRVVARTGALLGVAPDANRDVDLSQLVPLIWKNPKEQSGQ</sequence>
<evidence type="ECO:0000313" key="9">
    <source>
        <dbReference type="Proteomes" id="UP001427805"/>
    </source>
</evidence>
<accession>A0ABV0B7T3</accession>
<dbReference type="InterPro" id="IPR012338">
    <property type="entry name" value="Beta-lactam/transpept-like"/>
</dbReference>
<feature type="transmembrane region" description="Helical" evidence="5">
    <location>
        <begin position="21"/>
        <end position="49"/>
    </location>
</feature>
<evidence type="ECO:0000256" key="5">
    <source>
        <dbReference type="SAM" id="Phobius"/>
    </source>
</evidence>
<feature type="domain" description="Penicillin-binding protein dimerisation" evidence="7">
    <location>
        <begin position="68"/>
        <end position="179"/>
    </location>
</feature>
<dbReference type="PANTHER" id="PTHR30627">
    <property type="entry name" value="PEPTIDOGLYCAN D,D-TRANSPEPTIDASE"/>
    <property type="match status" value="1"/>
</dbReference>
<dbReference type="RefSeq" id="WP_346245137.1">
    <property type="nucleotide sequence ID" value="NZ_JBDIZK010000002.1"/>
</dbReference>
<proteinExistence type="predicted"/>
<reference evidence="8 9" key="1">
    <citation type="submission" date="2024-05" db="EMBL/GenBank/DDBJ databases">
        <title>Sphingomonas sp. HF-S3 16S ribosomal RNA gene Genome sequencing and assembly.</title>
        <authorList>
            <person name="Lee H."/>
        </authorList>
    </citation>
    <scope>NUCLEOTIDE SEQUENCE [LARGE SCALE GENOMIC DNA]</scope>
    <source>
        <strain evidence="8 9">HF-S3</strain>
    </source>
</reference>
<dbReference type="Proteomes" id="UP001427805">
    <property type="component" value="Unassembled WGS sequence"/>
</dbReference>
<dbReference type="Gene3D" id="3.90.1310.10">
    <property type="entry name" value="Penicillin-binding protein 2a (Domain 2)"/>
    <property type="match status" value="1"/>
</dbReference>
<dbReference type="InterPro" id="IPR005311">
    <property type="entry name" value="PBP_dimer"/>
</dbReference>
<keyword evidence="5" id="KW-0812">Transmembrane</keyword>
<feature type="domain" description="Penicillin-binding protein transpeptidase" evidence="6">
    <location>
        <begin position="234"/>
        <end position="528"/>
    </location>
</feature>
<keyword evidence="2" id="KW-0645">Protease</keyword>